<dbReference type="Pfam" id="PF02618">
    <property type="entry name" value="YceG"/>
    <property type="match status" value="1"/>
</dbReference>
<dbReference type="GO" id="GO:0008932">
    <property type="term" value="F:lytic endotransglycosylase activity"/>
    <property type="evidence" value="ECO:0007669"/>
    <property type="project" value="UniProtKB-UniRule"/>
</dbReference>
<dbReference type="STRING" id="1604334.SAMN05421546_1788"/>
<organism evidence="9 10">
    <name type="scientific">Solilutibacter tolerans</name>
    <dbReference type="NCBI Taxonomy" id="1604334"/>
    <lineage>
        <taxon>Bacteria</taxon>
        <taxon>Pseudomonadati</taxon>
        <taxon>Pseudomonadota</taxon>
        <taxon>Gammaproteobacteria</taxon>
        <taxon>Lysobacterales</taxon>
        <taxon>Lysobacteraceae</taxon>
        <taxon>Solilutibacter</taxon>
    </lineage>
</organism>
<evidence type="ECO:0000256" key="7">
    <source>
        <dbReference type="HAMAP-Rule" id="MF_02065"/>
    </source>
</evidence>
<dbReference type="HAMAP" id="MF_02065">
    <property type="entry name" value="MltG"/>
    <property type="match status" value="1"/>
</dbReference>
<evidence type="ECO:0000256" key="4">
    <source>
        <dbReference type="ARBA" id="ARBA00023136"/>
    </source>
</evidence>
<feature type="compositionally biased region" description="Basic and acidic residues" evidence="8">
    <location>
        <begin position="343"/>
        <end position="353"/>
    </location>
</feature>
<keyword evidence="1 7" id="KW-1003">Cell membrane</keyword>
<dbReference type="EC" id="4.2.2.29" evidence="7"/>
<evidence type="ECO:0000256" key="3">
    <source>
        <dbReference type="ARBA" id="ARBA00022989"/>
    </source>
</evidence>
<dbReference type="Proteomes" id="UP000241788">
    <property type="component" value="Unassembled WGS sequence"/>
</dbReference>
<gene>
    <name evidence="7" type="primary">mltG</name>
    <name evidence="9" type="ORF">SAMN05421546_1788</name>
</gene>
<dbReference type="GO" id="GO:0071555">
    <property type="term" value="P:cell wall organization"/>
    <property type="evidence" value="ECO:0007669"/>
    <property type="project" value="UniProtKB-KW"/>
</dbReference>
<comment type="similarity">
    <text evidence="7">Belongs to the transglycosylase MltG family.</text>
</comment>
<evidence type="ECO:0000256" key="5">
    <source>
        <dbReference type="ARBA" id="ARBA00023239"/>
    </source>
</evidence>
<accession>A0A1N6VHR9</accession>
<dbReference type="GO" id="GO:0009252">
    <property type="term" value="P:peptidoglycan biosynthetic process"/>
    <property type="evidence" value="ECO:0007669"/>
    <property type="project" value="UniProtKB-UniRule"/>
</dbReference>
<sequence>MKKRGCRSALTTAFLLLVCIVLALGVVWQRQKSFADAPIDGIQPDASLVVAQGDSFQAVLGKIRGVGIQSGHDFEWQALARLTGTAGKIQVGEYALREGITPRQLLLDMRDGKVVSYRFTIVEGWTIRDLRRALSRAQNLKQETAGLSNEALMKALGHADQHPEGRFLPETYQYNRTESDLGVLKRAYAAMEKALDETWKARDPETPFKTPYELLTMASIVEKETGIPDERAQIAGVFDRRLKLGMRLETDPTIIYGLGDAYKGNITWAHLRTDGPYNTRTRAGLPPTPIAMPGRASLQATAHPAPGDALFFVAMGDGSGRSRFASTYPEHQRNVAAYLANRRADASRADEPMRGTVTVSKDGAPENVTDVPPADAADADTPALPAEQPLPPTR</sequence>
<dbReference type="PANTHER" id="PTHR30518:SF2">
    <property type="entry name" value="ENDOLYTIC MUREIN TRANSGLYCOSYLASE"/>
    <property type="match status" value="1"/>
</dbReference>
<evidence type="ECO:0000256" key="1">
    <source>
        <dbReference type="ARBA" id="ARBA00022475"/>
    </source>
</evidence>
<dbReference type="EMBL" id="FTLW01000004">
    <property type="protein sequence ID" value="SIQ77385.1"/>
    <property type="molecule type" value="Genomic_DNA"/>
</dbReference>
<evidence type="ECO:0000313" key="9">
    <source>
        <dbReference type="EMBL" id="SIQ77385.1"/>
    </source>
</evidence>
<evidence type="ECO:0000256" key="2">
    <source>
        <dbReference type="ARBA" id="ARBA00022692"/>
    </source>
</evidence>
<keyword evidence="10" id="KW-1185">Reference proteome</keyword>
<dbReference type="PANTHER" id="PTHR30518">
    <property type="entry name" value="ENDOLYTIC MUREIN TRANSGLYCOSYLASE"/>
    <property type="match status" value="1"/>
</dbReference>
<dbReference type="InterPro" id="IPR003770">
    <property type="entry name" value="MLTG-like"/>
</dbReference>
<name>A0A1N6VHR9_9GAMM</name>
<proteinExistence type="inferred from homology"/>
<comment type="catalytic activity">
    <reaction evidence="7">
        <text>a peptidoglycan chain = a peptidoglycan chain with N-acetyl-1,6-anhydromuramyl-[peptide] at the reducing end + a peptidoglycan chain with N-acetylglucosamine at the non-reducing end.</text>
        <dbReference type="EC" id="4.2.2.29"/>
    </reaction>
</comment>
<keyword evidence="6 7" id="KW-0961">Cell wall biogenesis/degradation</keyword>
<dbReference type="CDD" id="cd08010">
    <property type="entry name" value="MltG_like"/>
    <property type="match status" value="1"/>
</dbReference>
<dbReference type="AlphaFoldDB" id="A0A1N6VHR9"/>
<dbReference type="NCBIfam" id="TIGR00247">
    <property type="entry name" value="endolytic transglycosylase MltG"/>
    <property type="match status" value="1"/>
</dbReference>
<reference evidence="10" key="1">
    <citation type="submission" date="2017-01" db="EMBL/GenBank/DDBJ databases">
        <authorList>
            <person name="Varghese N."/>
            <person name="Submissions S."/>
        </authorList>
    </citation>
    <scope>NUCLEOTIDE SEQUENCE [LARGE SCALE GENOMIC DNA]</scope>
    <source>
        <strain evidence="10">UM1</strain>
    </source>
</reference>
<feature type="region of interest" description="Disordered" evidence="8">
    <location>
        <begin position="343"/>
        <end position="394"/>
    </location>
</feature>
<protein>
    <recommendedName>
        <fullName evidence="7">Endolytic murein transglycosylase</fullName>
        <ecNumber evidence="7">4.2.2.29</ecNumber>
    </recommendedName>
    <alternativeName>
        <fullName evidence="7">Peptidoglycan lytic transglycosylase</fullName>
    </alternativeName>
    <alternativeName>
        <fullName evidence="7">Peptidoglycan polymerization terminase</fullName>
    </alternativeName>
</protein>
<dbReference type="Gene3D" id="3.30.160.60">
    <property type="entry name" value="Classic Zinc Finger"/>
    <property type="match status" value="1"/>
</dbReference>
<feature type="compositionally biased region" description="Low complexity" evidence="8">
    <location>
        <begin position="368"/>
        <end position="386"/>
    </location>
</feature>
<keyword evidence="4 7" id="KW-0472">Membrane</keyword>
<evidence type="ECO:0000313" key="10">
    <source>
        <dbReference type="Proteomes" id="UP000241788"/>
    </source>
</evidence>
<keyword evidence="2 7" id="KW-0812">Transmembrane</keyword>
<dbReference type="GO" id="GO:0005886">
    <property type="term" value="C:plasma membrane"/>
    <property type="evidence" value="ECO:0007669"/>
    <property type="project" value="UniProtKB-UniRule"/>
</dbReference>
<keyword evidence="3 7" id="KW-1133">Transmembrane helix</keyword>
<feature type="site" description="Important for catalytic activity" evidence="7">
    <location>
        <position position="224"/>
    </location>
</feature>
<keyword evidence="5 7" id="KW-0456">Lyase</keyword>
<evidence type="ECO:0000256" key="8">
    <source>
        <dbReference type="SAM" id="MobiDB-lite"/>
    </source>
</evidence>
<evidence type="ECO:0000256" key="6">
    <source>
        <dbReference type="ARBA" id="ARBA00023316"/>
    </source>
</evidence>
<keyword evidence="7" id="KW-0997">Cell inner membrane</keyword>
<dbReference type="Gene3D" id="3.30.1490.480">
    <property type="entry name" value="Endolytic murein transglycosylase"/>
    <property type="match status" value="1"/>
</dbReference>
<comment type="function">
    <text evidence="7">Functions as a peptidoglycan terminase that cleaves nascent peptidoglycan strands endolytically to terminate their elongation.</text>
</comment>